<organism evidence="1 2">
    <name type="scientific">Thermoproteota archaeon</name>
    <dbReference type="NCBI Taxonomy" id="2056631"/>
    <lineage>
        <taxon>Archaea</taxon>
        <taxon>Thermoproteota</taxon>
    </lineage>
</organism>
<proteinExistence type="predicted"/>
<reference evidence="1 2" key="1">
    <citation type="submission" date="2018-06" db="EMBL/GenBank/DDBJ databases">
        <title>Extensive metabolic versatility and redundancy in microbially diverse, dynamic hydrothermal sediments.</title>
        <authorList>
            <person name="Dombrowski N."/>
            <person name="Teske A."/>
            <person name="Baker B.J."/>
        </authorList>
    </citation>
    <scope>NUCLEOTIDE SEQUENCE [LARGE SCALE GENOMIC DNA]</scope>
    <source>
        <strain evidence="1">B34_G17</strain>
    </source>
</reference>
<dbReference type="EMBL" id="QMQX01000071">
    <property type="protein sequence ID" value="RLE52043.1"/>
    <property type="molecule type" value="Genomic_DNA"/>
</dbReference>
<evidence type="ECO:0000313" key="1">
    <source>
        <dbReference type="EMBL" id="RLE52043.1"/>
    </source>
</evidence>
<accession>A0A497EXE5</accession>
<evidence type="ECO:0000313" key="2">
    <source>
        <dbReference type="Proteomes" id="UP000272051"/>
    </source>
</evidence>
<gene>
    <name evidence="1" type="ORF">DRJ33_04640</name>
</gene>
<name>A0A497EXE5_9CREN</name>
<dbReference type="AlphaFoldDB" id="A0A497EXE5"/>
<protein>
    <submittedName>
        <fullName evidence="1">Uncharacterized protein</fullName>
    </submittedName>
</protein>
<dbReference type="Proteomes" id="UP000272051">
    <property type="component" value="Unassembled WGS sequence"/>
</dbReference>
<sequence>MYIGSAPKSVRVRFEGLSSIRHTAFFPILALMLGGWKLQYGFLTVKSDHEAKELEERLKSRYAEFHGSLPALVKK</sequence>
<comment type="caution">
    <text evidence="1">The sequence shown here is derived from an EMBL/GenBank/DDBJ whole genome shotgun (WGS) entry which is preliminary data.</text>
</comment>